<dbReference type="PANTHER" id="PTHR16219:SF1">
    <property type="entry name" value="HAUS AUGMIN-LIKE COMPLEX SUBUNIT 4"/>
    <property type="match status" value="1"/>
</dbReference>
<organism evidence="1 2">
    <name type="scientific">Vitis vinifera</name>
    <name type="common">Grape</name>
    <dbReference type="NCBI Taxonomy" id="29760"/>
    <lineage>
        <taxon>Eukaryota</taxon>
        <taxon>Viridiplantae</taxon>
        <taxon>Streptophyta</taxon>
        <taxon>Embryophyta</taxon>
        <taxon>Tracheophyta</taxon>
        <taxon>Spermatophyta</taxon>
        <taxon>Magnoliopsida</taxon>
        <taxon>eudicotyledons</taxon>
        <taxon>Gunneridae</taxon>
        <taxon>Pentapetalae</taxon>
        <taxon>rosids</taxon>
        <taxon>Vitales</taxon>
        <taxon>Vitaceae</taxon>
        <taxon>Viteae</taxon>
        <taxon>Vitis</taxon>
    </lineage>
</organism>
<dbReference type="GO" id="GO:0051225">
    <property type="term" value="P:spindle assembly"/>
    <property type="evidence" value="ECO:0007669"/>
    <property type="project" value="InterPro"/>
</dbReference>
<dbReference type="InterPro" id="IPR029327">
    <property type="entry name" value="HAUS4"/>
</dbReference>
<evidence type="ECO:0000313" key="2">
    <source>
        <dbReference type="Proteomes" id="UP000288805"/>
    </source>
</evidence>
<name>A0A438IS85_VITVI</name>
<gene>
    <name evidence="1" type="primary">AUG4_0</name>
    <name evidence="1" type="ORF">CK203_021496</name>
</gene>
<evidence type="ECO:0000313" key="1">
    <source>
        <dbReference type="EMBL" id="RVW99570.1"/>
    </source>
</evidence>
<dbReference type="Pfam" id="PF14735">
    <property type="entry name" value="HAUS4"/>
    <property type="match status" value="2"/>
</dbReference>
<protein>
    <submittedName>
        <fullName evidence="1">AUGMIN subunit 4</fullName>
    </submittedName>
</protein>
<reference evidence="1 2" key="1">
    <citation type="journal article" date="2018" name="PLoS Genet.">
        <title>Population sequencing reveals clonal diversity and ancestral inbreeding in the grapevine cultivar Chardonnay.</title>
        <authorList>
            <person name="Roach M.J."/>
            <person name="Johnson D.L."/>
            <person name="Bohlmann J."/>
            <person name="van Vuuren H.J."/>
            <person name="Jones S.J."/>
            <person name="Pretorius I.S."/>
            <person name="Schmidt S.A."/>
            <person name="Borneman A.R."/>
        </authorList>
    </citation>
    <scope>NUCLEOTIDE SEQUENCE [LARGE SCALE GENOMIC DNA]</scope>
    <source>
        <strain evidence="2">cv. Chardonnay</strain>
        <tissue evidence="1">Leaf</tissue>
    </source>
</reference>
<dbReference type="PANTHER" id="PTHR16219">
    <property type="entry name" value="AUGMIN SUBUNIT 4 FAMILY MEMBER"/>
    <property type="match status" value="1"/>
</dbReference>
<dbReference type="AlphaFoldDB" id="A0A438IS85"/>
<dbReference type="GO" id="GO:0070652">
    <property type="term" value="C:HAUS complex"/>
    <property type="evidence" value="ECO:0007669"/>
    <property type="project" value="InterPro"/>
</dbReference>
<accession>A0A438IS85</accession>
<sequence length="547" mass="61881">MAKGLQQQAGGQNLPADVTALIDQLERHCLAPDGSLVSKSAYYDLQLAREEMARERLRYFEAMAIYCEAIAMVEEYQQAVSVANLGGIRDVQGLYPQLGLKNSPQVLISFHLEFSYFKKKNRAKICNKLQVYETLEHRLVVAEAAQRLRLPLISKDGEIHEEEIEKWSIMSRSSLDSTSTSITISSSSNSTNYTNSSVNITAERASNALSLGTDTSEPEVGGVPNRFLGITPAYLWQTQLQQTPLSMDMTDYQMSLSREIESRLKAKCDKLADVFVMDDIGRSYASFGAADSSSRTQNSSARLPESLLTPLIFHSIRVKLIIEEIEREEAALREDLYSADRKFAEYYNVLEQILGVLIKLVKDLKLQHQHKYDELQKTWLCKRCETMSAKLRKFFAKLSKKQSLRIETLGLLPISSMAFTCPPAHYMNQPLPSDYYLRVLEHILLLETYTQDSIPALHKIRKYLLEATEEASIAYNKAVTRLREYQGVDPHFDTIARQYHEIVKVTKFAYLNSSLVTVAVLILSFLAEIGEHAMDDTPSRNGPQTST</sequence>
<comment type="caution">
    <text evidence="1">The sequence shown here is derived from an EMBL/GenBank/DDBJ whole genome shotgun (WGS) entry which is preliminary data.</text>
</comment>
<proteinExistence type="predicted"/>
<dbReference type="EMBL" id="QGNW01000086">
    <property type="protein sequence ID" value="RVW99570.1"/>
    <property type="molecule type" value="Genomic_DNA"/>
</dbReference>
<dbReference type="Proteomes" id="UP000288805">
    <property type="component" value="Unassembled WGS sequence"/>
</dbReference>